<protein>
    <submittedName>
        <fullName evidence="1">Uncharacterized protein</fullName>
    </submittedName>
</protein>
<proteinExistence type="predicted"/>
<organism evidence="1 2">
    <name type="scientific">Paraburkholderia ribeironis</name>
    <dbReference type="NCBI Taxonomy" id="1247936"/>
    <lineage>
        <taxon>Bacteria</taxon>
        <taxon>Pseudomonadati</taxon>
        <taxon>Pseudomonadota</taxon>
        <taxon>Betaproteobacteria</taxon>
        <taxon>Burkholderiales</taxon>
        <taxon>Burkholderiaceae</taxon>
        <taxon>Paraburkholderia</taxon>
    </lineage>
</organism>
<evidence type="ECO:0000313" key="1">
    <source>
        <dbReference type="EMBL" id="SIT49225.1"/>
    </source>
</evidence>
<accession>A0A1N7SP79</accession>
<evidence type="ECO:0000313" key="2">
    <source>
        <dbReference type="Proteomes" id="UP000187012"/>
    </source>
</evidence>
<name>A0A1N7SP79_9BURK</name>
<reference evidence="1 2" key="1">
    <citation type="submission" date="2016-12" db="EMBL/GenBank/DDBJ databases">
        <authorList>
            <person name="Song W.-J."/>
            <person name="Kurnit D.M."/>
        </authorList>
    </citation>
    <scope>NUCLEOTIDE SEQUENCE [LARGE SCALE GENOMIC DNA]</scope>
    <source>
        <strain evidence="1 2">STM7296</strain>
    </source>
</reference>
<dbReference type="EMBL" id="CYGX02000130">
    <property type="protein sequence ID" value="SIT49225.1"/>
    <property type="molecule type" value="Genomic_DNA"/>
</dbReference>
<sequence length="61" mass="6561">MLDDALENTDESVKALLKYRRNSGSAGHLEHDGLESSASCRGCLHAGTAGDEDFHQSGEDR</sequence>
<keyword evidence="2" id="KW-1185">Reference proteome</keyword>
<dbReference type="Proteomes" id="UP000187012">
    <property type="component" value="Unassembled WGS sequence"/>
</dbReference>
<gene>
    <name evidence="1" type="ORF">BN2475_1300002</name>
</gene>
<dbReference type="STRING" id="1247936.BN2475_1300002"/>
<dbReference type="AlphaFoldDB" id="A0A1N7SP79"/>